<evidence type="ECO:0000256" key="2">
    <source>
        <dbReference type="ARBA" id="ARBA00008661"/>
    </source>
</evidence>
<evidence type="ECO:0000313" key="12">
    <source>
        <dbReference type="WBParaSite" id="nRc.2.0.1.t47003-RA"/>
    </source>
</evidence>
<protein>
    <submittedName>
        <fullName evidence="12">Beta-1,3-glucosyltransferase</fullName>
    </submittedName>
</protein>
<keyword evidence="6" id="KW-0735">Signal-anchor</keyword>
<name>A0A915L9A3_ROMCU</name>
<comment type="similarity">
    <text evidence="2">Belongs to the glycosyltransferase 31 family.</text>
</comment>
<sequence length="413" mass="47724">EDIFLGYALHDRHPTIIHHYAFVNDPTKFSYPDFARGFVLSTAVLLKLKQIVQGSGFKFNFAIDAKHELAMMLWNNGRGSTLLHNESFCTENSSECITNYQTNRESCRYEFSIRKNFKVAVKTYQKFHRTRSMYLCLLSFLLHGFTFLMLSEFSEAALTFSAQRWEFSEYTFVSYPFFVAKHLLFLVPVVKNTWAKKYNGTVEYFSDSNDPDIPTVKVKVRNTDRGTTNVNSKTRFLFAGHCGKTFIIMSRFVQNFENNENKWLIIVDDDTLISLERLEKLVKCFDLEEKIIIGERYGFGFSASGDRGYDYPTGGSGMIFSPTAVKVLTEKCNCPSLDSPDDMIIGMCARNLGIPIIHNGAFHQARPEDYSIDYISRLKPISFHKHYEIDPYDVYRKYLLDNTTETAINHDEF</sequence>
<keyword evidence="3" id="KW-0328">Glycosyltransferase</keyword>
<organism evidence="11 12">
    <name type="scientific">Romanomermis culicivorax</name>
    <name type="common">Nematode worm</name>
    <dbReference type="NCBI Taxonomy" id="13658"/>
    <lineage>
        <taxon>Eukaryota</taxon>
        <taxon>Metazoa</taxon>
        <taxon>Ecdysozoa</taxon>
        <taxon>Nematoda</taxon>
        <taxon>Enoplea</taxon>
        <taxon>Dorylaimia</taxon>
        <taxon>Mermithida</taxon>
        <taxon>Mermithoidea</taxon>
        <taxon>Mermithidae</taxon>
        <taxon>Romanomermis</taxon>
    </lineage>
</organism>
<evidence type="ECO:0000256" key="6">
    <source>
        <dbReference type="ARBA" id="ARBA00022968"/>
    </source>
</evidence>
<feature type="domain" description="Fringe-like glycosyltransferase" evidence="10">
    <location>
        <begin position="187"/>
        <end position="387"/>
    </location>
</feature>
<dbReference type="Gene3D" id="3.90.550.50">
    <property type="match status" value="1"/>
</dbReference>
<evidence type="ECO:0000256" key="8">
    <source>
        <dbReference type="ARBA" id="ARBA00023136"/>
    </source>
</evidence>
<keyword evidence="8" id="KW-0472">Membrane</keyword>
<comment type="subcellular location">
    <subcellularLocation>
        <location evidence="9">Endomembrane system</location>
        <topology evidence="9">Single-pass membrane protein</topology>
    </subcellularLocation>
    <subcellularLocation>
        <location evidence="1">Membrane</location>
        <topology evidence="1">Single-pass type II membrane protein</topology>
    </subcellularLocation>
</comment>
<dbReference type="WBParaSite" id="nRc.2.0.1.t47003-RA">
    <property type="protein sequence ID" value="nRc.2.0.1.t47003-RA"/>
    <property type="gene ID" value="nRc.2.0.1.g47003"/>
</dbReference>
<evidence type="ECO:0000256" key="9">
    <source>
        <dbReference type="ARBA" id="ARBA00037847"/>
    </source>
</evidence>
<keyword evidence="5" id="KW-0812">Transmembrane</keyword>
<dbReference type="PANTHER" id="PTHR10811">
    <property type="entry name" value="FRINGE-RELATED"/>
    <property type="match status" value="1"/>
</dbReference>
<keyword evidence="11" id="KW-1185">Reference proteome</keyword>
<evidence type="ECO:0000259" key="10">
    <source>
        <dbReference type="Pfam" id="PF02434"/>
    </source>
</evidence>
<dbReference type="InterPro" id="IPR003378">
    <property type="entry name" value="Fringe-like_glycosylTrfase"/>
</dbReference>
<evidence type="ECO:0000256" key="4">
    <source>
        <dbReference type="ARBA" id="ARBA00022679"/>
    </source>
</evidence>
<keyword evidence="4" id="KW-0808">Transferase</keyword>
<dbReference type="InterPro" id="IPR029044">
    <property type="entry name" value="Nucleotide-diphossugar_trans"/>
</dbReference>
<dbReference type="GO" id="GO:0016020">
    <property type="term" value="C:membrane"/>
    <property type="evidence" value="ECO:0007669"/>
    <property type="project" value="UniProtKB-SubCell"/>
</dbReference>
<dbReference type="Proteomes" id="UP000887565">
    <property type="component" value="Unplaced"/>
</dbReference>
<reference evidence="12" key="1">
    <citation type="submission" date="2022-11" db="UniProtKB">
        <authorList>
            <consortium name="WormBaseParasite"/>
        </authorList>
    </citation>
    <scope>IDENTIFICATION</scope>
</reference>
<dbReference type="Pfam" id="PF02434">
    <property type="entry name" value="Fringe"/>
    <property type="match status" value="1"/>
</dbReference>
<evidence type="ECO:0000256" key="5">
    <source>
        <dbReference type="ARBA" id="ARBA00022692"/>
    </source>
</evidence>
<dbReference type="OMA" id="PTWFPYP"/>
<evidence type="ECO:0000256" key="1">
    <source>
        <dbReference type="ARBA" id="ARBA00004606"/>
    </source>
</evidence>
<proteinExistence type="inferred from homology"/>
<evidence type="ECO:0000256" key="7">
    <source>
        <dbReference type="ARBA" id="ARBA00022989"/>
    </source>
</evidence>
<dbReference type="SUPFAM" id="SSF53448">
    <property type="entry name" value="Nucleotide-diphospho-sugar transferases"/>
    <property type="match status" value="1"/>
</dbReference>
<dbReference type="GO" id="GO:0012505">
    <property type="term" value="C:endomembrane system"/>
    <property type="evidence" value="ECO:0007669"/>
    <property type="project" value="UniProtKB-SubCell"/>
</dbReference>
<keyword evidence="7" id="KW-1133">Transmembrane helix</keyword>
<dbReference type="GO" id="GO:0016757">
    <property type="term" value="F:glycosyltransferase activity"/>
    <property type="evidence" value="ECO:0007669"/>
    <property type="project" value="UniProtKB-KW"/>
</dbReference>
<evidence type="ECO:0000256" key="3">
    <source>
        <dbReference type="ARBA" id="ARBA00022676"/>
    </source>
</evidence>
<dbReference type="AlphaFoldDB" id="A0A915L9A3"/>
<evidence type="ECO:0000313" key="11">
    <source>
        <dbReference type="Proteomes" id="UP000887565"/>
    </source>
</evidence>
<accession>A0A915L9A3</accession>